<sequence length="81" mass="9215">MVILASPRSERRPPNKNLMTENGGADNAHKLATWRTKLKEQAFCLWGRETILLVAFPSLPSEQAHLRYHSCRVGQPTEVMQ</sequence>
<dbReference type="AlphaFoldDB" id="A0A9D4AHL8"/>
<organism evidence="2 3">
    <name type="scientific">Gossypium stocksii</name>
    <dbReference type="NCBI Taxonomy" id="47602"/>
    <lineage>
        <taxon>Eukaryota</taxon>
        <taxon>Viridiplantae</taxon>
        <taxon>Streptophyta</taxon>
        <taxon>Embryophyta</taxon>
        <taxon>Tracheophyta</taxon>
        <taxon>Spermatophyta</taxon>
        <taxon>Magnoliopsida</taxon>
        <taxon>eudicotyledons</taxon>
        <taxon>Gunneridae</taxon>
        <taxon>Pentapetalae</taxon>
        <taxon>rosids</taxon>
        <taxon>malvids</taxon>
        <taxon>Malvales</taxon>
        <taxon>Malvaceae</taxon>
        <taxon>Malvoideae</taxon>
        <taxon>Gossypium</taxon>
    </lineage>
</organism>
<dbReference type="Proteomes" id="UP000828251">
    <property type="component" value="Unassembled WGS sequence"/>
</dbReference>
<feature type="region of interest" description="Disordered" evidence="1">
    <location>
        <begin position="1"/>
        <end position="24"/>
    </location>
</feature>
<name>A0A9D4AHL8_9ROSI</name>
<proteinExistence type="predicted"/>
<evidence type="ECO:0000313" key="3">
    <source>
        <dbReference type="Proteomes" id="UP000828251"/>
    </source>
</evidence>
<protein>
    <submittedName>
        <fullName evidence="2">Uncharacterized protein</fullName>
    </submittedName>
</protein>
<gene>
    <name evidence="2" type="ORF">J1N35_003765</name>
</gene>
<comment type="caution">
    <text evidence="2">The sequence shown here is derived from an EMBL/GenBank/DDBJ whole genome shotgun (WGS) entry which is preliminary data.</text>
</comment>
<keyword evidence="3" id="KW-1185">Reference proteome</keyword>
<evidence type="ECO:0000256" key="1">
    <source>
        <dbReference type="SAM" id="MobiDB-lite"/>
    </source>
</evidence>
<reference evidence="2 3" key="1">
    <citation type="journal article" date="2021" name="Plant Biotechnol. J.">
        <title>Multi-omics assisted identification of the key and species-specific regulatory components of drought-tolerant mechanisms in Gossypium stocksii.</title>
        <authorList>
            <person name="Yu D."/>
            <person name="Ke L."/>
            <person name="Zhang D."/>
            <person name="Wu Y."/>
            <person name="Sun Y."/>
            <person name="Mei J."/>
            <person name="Sun J."/>
            <person name="Sun Y."/>
        </authorList>
    </citation>
    <scope>NUCLEOTIDE SEQUENCE [LARGE SCALE GENOMIC DNA]</scope>
    <source>
        <strain evidence="3">cv. E1</strain>
        <tissue evidence="2">Leaf</tissue>
    </source>
</reference>
<dbReference type="EMBL" id="JAIQCV010000002">
    <property type="protein sequence ID" value="KAH1120605.1"/>
    <property type="molecule type" value="Genomic_DNA"/>
</dbReference>
<evidence type="ECO:0000313" key="2">
    <source>
        <dbReference type="EMBL" id="KAH1120605.1"/>
    </source>
</evidence>
<accession>A0A9D4AHL8</accession>